<proteinExistence type="predicted"/>
<sequence>MTDSIAEQAAPAARHSPFSDPGPYRDLVASIAPEPSSIHRAVTATIVHYRADRVPAGEHQQPDIDLRWVTSILEVATERADIALDAPRPAAARVGGCCRDHSLLGVSILREHGVPARTRLGFADYFTPDYRYDHVVIERYVDGRWSRFDPELDASEFAFDVADLPTGEGAPFETAAEAWLAYRAGRTDLAAYGVGPGAPFGGPGFVQGYVIGDIAHRHGCELLLWDGWGAMAGPSGGVPDELAAFTDRLARLTVAADAGDAGAAEAERELAEIWRTDDRVRAGSRIRTFTPHDRVGVVDLETRTTEWA</sequence>
<organism evidence="3 4">
    <name type="scientific">Agromyces larvae</name>
    <dbReference type="NCBI Taxonomy" id="2929802"/>
    <lineage>
        <taxon>Bacteria</taxon>
        <taxon>Bacillati</taxon>
        <taxon>Actinomycetota</taxon>
        <taxon>Actinomycetes</taxon>
        <taxon>Micrococcales</taxon>
        <taxon>Microbacteriaceae</taxon>
        <taxon>Agromyces</taxon>
    </lineage>
</organism>
<dbReference type="InterPro" id="IPR002931">
    <property type="entry name" value="Transglutaminase-like"/>
</dbReference>
<dbReference type="InterPro" id="IPR038765">
    <property type="entry name" value="Papain-like_cys_pep_sf"/>
</dbReference>
<dbReference type="EMBL" id="CP094528">
    <property type="protein sequence ID" value="UOE46016.1"/>
    <property type="molecule type" value="Genomic_DNA"/>
</dbReference>
<protein>
    <submittedName>
        <fullName evidence="3">Transglutaminase-like domain-containing protein</fullName>
    </submittedName>
</protein>
<evidence type="ECO:0000256" key="1">
    <source>
        <dbReference type="SAM" id="MobiDB-lite"/>
    </source>
</evidence>
<accession>A0ABY4C7D8</accession>
<name>A0ABY4C7D8_9MICO</name>
<feature type="region of interest" description="Disordered" evidence="1">
    <location>
        <begin position="1"/>
        <end position="21"/>
    </location>
</feature>
<feature type="domain" description="Transglutaminase-like" evidence="2">
    <location>
        <begin position="94"/>
        <end position="150"/>
    </location>
</feature>
<gene>
    <name evidence="3" type="ORF">MTO99_09810</name>
</gene>
<evidence type="ECO:0000259" key="2">
    <source>
        <dbReference type="Pfam" id="PF01841"/>
    </source>
</evidence>
<dbReference type="Proteomes" id="UP000832097">
    <property type="component" value="Chromosome"/>
</dbReference>
<dbReference type="Pfam" id="PF01841">
    <property type="entry name" value="Transglut_core"/>
    <property type="match status" value="1"/>
</dbReference>
<dbReference type="SUPFAM" id="SSF54001">
    <property type="entry name" value="Cysteine proteinases"/>
    <property type="match status" value="1"/>
</dbReference>
<dbReference type="RefSeq" id="WP_243558858.1">
    <property type="nucleotide sequence ID" value="NZ_CP094528.1"/>
</dbReference>
<reference evidence="3 4" key="1">
    <citation type="submission" date="2022-03" db="EMBL/GenBank/DDBJ databases">
        <title>Mucilaginibacter sp. isolated from the gut of Protaetia brevitarsis seulensis larvae.</title>
        <authorList>
            <person name="Won M."/>
            <person name="Kim S.-J."/>
            <person name="Kwon S.-W."/>
        </authorList>
    </citation>
    <scope>NUCLEOTIDE SEQUENCE [LARGE SCALE GENOMIC DNA]</scope>
    <source>
        <strain evidence="3 4">CFWR-12</strain>
    </source>
</reference>
<keyword evidence="4" id="KW-1185">Reference proteome</keyword>
<evidence type="ECO:0000313" key="4">
    <source>
        <dbReference type="Proteomes" id="UP000832097"/>
    </source>
</evidence>
<evidence type="ECO:0000313" key="3">
    <source>
        <dbReference type="EMBL" id="UOE46016.1"/>
    </source>
</evidence>
<dbReference type="Gene3D" id="3.10.620.30">
    <property type="match status" value="1"/>
</dbReference>